<protein>
    <submittedName>
        <fullName evidence="1">Uncharacterized protein</fullName>
    </submittedName>
</protein>
<comment type="caution">
    <text evidence="1">The sequence shown here is derived from an EMBL/GenBank/DDBJ whole genome shotgun (WGS) entry which is preliminary data.</text>
</comment>
<keyword evidence="2" id="KW-1185">Reference proteome</keyword>
<reference evidence="1 2" key="1">
    <citation type="submission" date="2023-08" db="EMBL/GenBank/DDBJ databases">
        <title>A Necator americanus chromosomal reference genome.</title>
        <authorList>
            <person name="Ilik V."/>
            <person name="Petrzelkova K.J."/>
            <person name="Pardy F."/>
            <person name="Fuh T."/>
            <person name="Niatou-Singa F.S."/>
            <person name="Gouil Q."/>
            <person name="Baker L."/>
            <person name="Ritchie M.E."/>
            <person name="Jex A.R."/>
            <person name="Gazzola D."/>
            <person name="Li H."/>
            <person name="Toshio Fujiwara R."/>
            <person name="Zhan B."/>
            <person name="Aroian R.V."/>
            <person name="Pafco B."/>
            <person name="Schwarz E.M."/>
        </authorList>
    </citation>
    <scope>NUCLEOTIDE SEQUENCE [LARGE SCALE GENOMIC DNA]</scope>
    <source>
        <strain evidence="1 2">Aroian</strain>
        <tissue evidence="1">Whole animal</tissue>
    </source>
</reference>
<evidence type="ECO:0000313" key="2">
    <source>
        <dbReference type="Proteomes" id="UP001303046"/>
    </source>
</evidence>
<dbReference type="EMBL" id="JAVFWL010000001">
    <property type="protein sequence ID" value="KAK6730651.1"/>
    <property type="molecule type" value="Genomic_DNA"/>
</dbReference>
<name>A0ABR1BXZ0_NECAM</name>
<sequence>MGPVLDTFGQGILEYAIVVDDFFSPSFPIADVLFHRVAKSYFRTKERMIRTTTKGWYYRDVKWTPQPVSEYVTISVRVAPLGDSHFHRL</sequence>
<accession>A0ABR1BXZ0</accession>
<dbReference type="Proteomes" id="UP001303046">
    <property type="component" value="Unassembled WGS sequence"/>
</dbReference>
<proteinExistence type="predicted"/>
<evidence type="ECO:0000313" key="1">
    <source>
        <dbReference type="EMBL" id="KAK6730651.1"/>
    </source>
</evidence>
<organism evidence="1 2">
    <name type="scientific">Necator americanus</name>
    <name type="common">Human hookworm</name>
    <dbReference type="NCBI Taxonomy" id="51031"/>
    <lineage>
        <taxon>Eukaryota</taxon>
        <taxon>Metazoa</taxon>
        <taxon>Ecdysozoa</taxon>
        <taxon>Nematoda</taxon>
        <taxon>Chromadorea</taxon>
        <taxon>Rhabditida</taxon>
        <taxon>Rhabditina</taxon>
        <taxon>Rhabditomorpha</taxon>
        <taxon>Strongyloidea</taxon>
        <taxon>Ancylostomatidae</taxon>
        <taxon>Bunostominae</taxon>
        <taxon>Necator</taxon>
    </lineage>
</organism>
<gene>
    <name evidence="1" type="primary">Necator_chrI.g3369</name>
    <name evidence="1" type="ORF">RB195_007240</name>
</gene>